<evidence type="ECO:0000259" key="1">
    <source>
        <dbReference type="Pfam" id="PF03008"/>
    </source>
</evidence>
<evidence type="ECO:0000313" key="2">
    <source>
        <dbReference type="EMBL" id="KAA6306712.1"/>
    </source>
</evidence>
<gene>
    <name evidence="2" type="ORF">EZS27_041624</name>
</gene>
<dbReference type="Pfam" id="PF03008">
    <property type="entry name" value="DUF234"/>
    <property type="match status" value="1"/>
</dbReference>
<dbReference type="InterPro" id="IPR004256">
    <property type="entry name" value="DUF234"/>
</dbReference>
<name>A0A5J4PBN3_9ZZZZ</name>
<dbReference type="EMBL" id="SNRY01009703">
    <property type="protein sequence ID" value="KAA6306712.1"/>
    <property type="molecule type" value="Genomic_DNA"/>
</dbReference>
<accession>A0A5J4PBN3</accession>
<feature type="domain" description="DUF234" evidence="1">
    <location>
        <begin position="58"/>
        <end position="118"/>
    </location>
</feature>
<feature type="non-terminal residue" evidence="2">
    <location>
        <position position="1"/>
    </location>
</feature>
<dbReference type="PANTHER" id="PTHR34704:SF1">
    <property type="entry name" value="ATPASE"/>
    <property type="match status" value="1"/>
</dbReference>
<dbReference type="AlphaFoldDB" id="A0A5J4PBN3"/>
<organism evidence="2">
    <name type="scientific">termite gut metagenome</name>
    <dbReference type="NCBI Taxonomy" id="433724"/>
    <lineage>
        <taxon>unclassified sequences</taxon>
        <taxon>metagenomes</taxon>
        <taxon>organismal metagenomes</taxon>
    </lineage>
</organism>
<sequence>SGKNTQSEIDSIIEKNTGAYLVNLEKEYSLIVKNKPMFSRPESRKARWIINDNYLRFWFRSIYPNQPLIEMGKQELLREYIDQNHETYSGLILEKYFREKIAESERVTSIGNYWDNKGKMKLT</sequence>
<dbReference type="PANTHER" id="PTHR34704">
    <property type="entry name" value="ATPASE"/>
    <property type="match status" value="1"/>
</dbReference>
<reference evidence="2" key="1">
    <citation type="submission" date="2019-03" db="EMBL/GenBank/DDBJ databases">
        <title>Single cell metagenomics reveals metabolic interactions within the superorganism composed of flagellate Streblomastix strix and complex community of Bacteroidetes bacteria on its surface.</title>
        <authorList>
            <person name="Treitli S.C."/>
            <person name="Kolisko M."/>
            <person name="Husnik F."/>
            <person name="Keeling P."/>
            <person name="Hampl V."/>
        </authorList>
    </citation>
    <scope>NUCLEOTIDE SEQUENCE</scope>
    <source>
        <strain evidence="2">STM</strain>
    </source>
</reference>
<protein>
    <recommendedName>
        <fullName evidence="1">DUF234 domain-containing protein</fullName>
    </recommendedName>
</protein>
<comment type="caution">
    <text evidence="2">The sequence shown here is derived from an EMBL/GenBank/DDBJ whole genome shotgun (WGS) entry which is preliminary data.</text>
</comment>
<proteinExistence type="predicted"/>